<evidence type="ECO:0000313" key="6">
    <source>
        <dbReference type="Proteomes" id="UP000824504"/>
    </source>
</evidence>
<keyword evidence="3" id="KW-0804">Transcription</keyword>
<name>A0ABX8SPU7_9ACTN</name>
<dbReference type="PROSITE" id="PS51118">
    <property type="entry name" value="HTH_HXLR"/>
    <property type="match status" value="1"/>
</dbReference>
<accession>A0ABX8SPU7</accession>
<reference evidence="5 6" key="1">
    <citation type="submission" date="2021-07" db="EMBL/GenBank/DDBJ databases">
        <title>complete genome sequencing of Tessaracoccus sp.J1M15.</title>
        <authorList>
            <person name="Bae J.-W."/>
            <person name="Kim D.-y."/>
        </authorList>
    </citation>
    <scope>NUCLEOTIDE SEQUENCE [LARGE SCALE GENOMIC DNA]</scope>
    <source>
        <strain evidence="5 6">J1M15</strain>
    </source>
</reference>
<dbReference type="EMBL" id="CP079216">
    <property type="protein sequence ID" value="QXT63239.1"/>
    <property type="molecule type" value="Genomic_DNA"/>
</dbReference>
<feature type="domain" description="HTH hxlR-type" evidence="4">
    <location>
        <begin position="15"/>
        <end position="113"/>
    </location>
</feature>
<dbReference type="Pfam" id="PF01638">
    <property type="entry name" value="HxlR"/>
    <property type="match status" value="1"/>
</dbReference>
<dbReference type="RefSeq" id="WP_219082943.1">
    <property type="nucleotide sequence ID" value="NZ_CP079216.1"/>
</dbReference>
<organism evidence="5 6">
    <name type="scientific">Tessaracoccus palaemonis</name>
    <dbReference type="NCBI Taxonomy" id="2829499"/>
    <lineage>
        <taxon>Bacteria</taxon>
        <taxon>Bacillati</taxon>
        <taxon>Actinomycetota</taxon>
        <taxon>Actinomycetes</taxon>
        <taxon>Propionibacteriales</taxon>
        <taxon>Propionibacteriaceae</taxon>
        <taxon>Tessaracoccus</taxon>
    </lineage>
</organism>
<dbReference type="PANTHER" id="PTHR33204">
    <property type="entry name" value="TRANSCRIPTIONAL REGULATOR, MARR FAMILY"/>
    <property type="match status" value="1"/>
</dbReference>
<sequence length="123" mass="13465">MVDTQQAPDVMSAACPSRPTLQHLTGRWGALTMAALAHGTQRFSEIRRRIEGISDRMLSQTLGDLERDGMVERTVLSAIPPKVTYALTPLGVEVADRLEALITLVEANMDEVTASRDSYDATH</sequence>
<evidence type="ECO:0000256" key="1">
    <source>
        <dbReference type="ARBA" id="ARBA00023015"/>
    </source>
</evidence>
<evidence type="ECO:0000259" key="4">
    <source>
        <dbReference type="PROSITE" id="PS51118"/>
    </source>
</evidence>
<evidence type="ECO:0000313" key="5">
    <source>
        <dbReference type="EMBL" id="QXT63239.1"/>
    </source>
</evidence>
<protein>
    <submittedName>
        <fullName evidence="5">Helix-turn-helix transcriptional regulator</fullName>
    </submittedName>
</protein>
<keyword evidence="1" id="KW-0805">Transcription regulation</keyword>
<dbReference type="InterPro" id="IPR002577">
    <property type="entry name" value="HTH_HxlR"/>
</dbReference>
<keyword evidence="2" id="KW-0238">DNA-binding</keyword>
<proteinExistence type="predicted"/>
<dbReference type="Proteomes" id="UP000824504">
    <property type="component" value="Chromosome"/>
</dbReference>
<dbReference type="PANTHER" id="PTHR33204:SF37">
    <property type="entry name" value="HTH-TYPE TRANSCRIPTIONAL REGULATOR YODB"/>
    <property type="match status" value="1"/>
</dbReference>
<gene>
    <name evidence="5" type="ORF">KDB89_01770</name>
</gene>
<evidence type="ECO:0000256" key="2">
    <source>
        <dbReference type="ARBA" id="ARBA00023125"/>
    </source>
</evidence>
<keyword evidence="6" id="KW-1185">Reference proteome</keyword>
<evidence type="ECO:0000256" key="3">
    <source>
        <dbReference type="ARBA" id="ARBA00023163"/>
    </source>
</evidence>